<evidence type="ECO:0000313" key="3">
    <source>
        <dbReference type="EMBL" id="KAI3875016.1"/>
    </source>
</evidence>
<feature type="chain" id="PRO_5042265220" evidence="2">
    <location>
        <begin position="31"/>
        <end position="221"/>
    </location>
</feature>
<sequence length="221" mass="23520">MAYSISSSFRIWLLLFVTVALSSYSEIVSATQSNGQCSRTAPDVRSVYWGDTCAKCISICKEECSKDGGRSYSTGICERQGRAFAMACCCGGSPPPPPPSPSPPPPPPSPPPPSPPPPPPSPPPPSPSPPPPSLSPPPPPSPSSDPCPSLEKKCKLEETYVEFHAFNTDKCNLCRSGCRKKCKSMGSTVGKQMCLNESESSTLFCTCCCKDNTSTSRVDYM</sequence>
<dbReference type="EMBL" id="JAJJMB010012638">
    <property type="protein sequence ID" value="KAI3875016.1"/>
    <property type="molecule type" value="Genomic_DNA"/>
</dbReference>
<accession>A0AAD4XA72</accession>
<dbReference type="InterPro" id="IPR051412">
    <property type="entry name" value="Formin_Homology_Diaphanous_sf"/>
</dbReference>
<proteinExistence type="predicted"/>
<dbReference type="Proteomes" id="UP001202328">
    <property type="component" value="Unassembled WGS sequence"/>
</dbReference>
<reference evidence="3" key="1">
    <citation type="submission" date="2022-04" db="EMBL/GenBank/DDBJ databases">
        <title>A functionally conserved STORR gene fusion in Papaver species that diverged 16.8 million years ago.</title>
        <authorList>
            <person name="Catania T."/>
        </authorList>
    </citation>
    <scope>NUCLEOTIDE SEQUENCE</scope>
    <source>
        <strain evidence="3">S-188037</strain>
    </source>
</reference>
<dbReference type="AlphaFoldDB" id="A0AAD4XA72"/>
<feature type="signal peptide" evidence="2">
    <location>
        <begin position="1"/>
        <end position="30"/>
    </location>
</feature>
<dbReference type="GO" id="GO:0030041">
    <property type="term" value="P:actin filament polymerization"/>
    <property type="evidence" value="ECO:0007669"/>
    <property type="project" value="TreeGrafter"/>
</dbReference>
<protein>
    <submittedName>
        <fullName evidence="3">Uncharacterized protein</fullName>
    </submittedName>
</protein>
<evidence type="ECO:0000256" key="1">
    <source>
        <dbReference type="SAM" id="MobiDB-lite"/>
    </source>
</evidence>
<dbReference type="PANTHER" id="PTHR45691:SF6">
    <property type="entry name" value="PROTEIN DIAPHANOUS"/>
    <property type="match status" value="1"/>
</dbReference>
<evidence type="ECO:0000256" key="2">
    <source>
        <dbReference type="SAM" id="SignalP"/>
    </source>
</evidence>
<name>A0AAD4XA72_9MAGN</name>
<dbReference type="PANTHER" id="PTHR45691">
    <property type="entry name" value="PROTEIN DIAPHANOUS"/>
    <property type="match status" value="1"/>
</dbReference>
<feature type="region of interest" description="Disordered" evidence="1">
    <location>
        <begin position="99"/>
        <end position="144"/>
    </location>
</feature>
<dbReference type="GO" id="GO:0005884">
    <property type="term" value="C:actin filament"/>
    <property type="evidence" value="ECO:0007669"/>
    <property type="project" value="TreeGrafter"/>
</dbReference>
<comment type="caution">
    <text evidence="3">The sequence shown here is derived from an EMBL/GenBank/DDBJ whole genome shotgun (WGS) entry which is preliminary data.</text>
</comment>
<keyword evidence="4" id="KW-1185">Reference proteome</keyword>
<keyword evidence="2" id="KW-0732">Signal</keyword>
<organism evidence="3 4">
    <name type="scientific">Papaver atlanticum</name>
    <dbReference type="NCBI Taxonomy" id="357466"/>
    <lineage>
        <taxon>Eukaryota</taxon>
        <taxon>Viridiplantae</taxon>
        <taxon>Streptophyta</taxon>
        <taxon>Embryophyta</taxon>
        <taxon>Tracheophyta</taxon>
        <taxon>Spermatophyta</taxon>
        <taxon>Magnoliopsida</taxon>
        <taxon>Ranunculales</taxon>
        <taxon>Papaveraceae</taxon>
        <taxon>Papaveroideae</taxon>
        <taxon>Papaver</taxon>
    </lineage>
</organism>
<dbReference type="PRINTS" id="PR01217">
    <property type="entry name" value="PRICHEXTENSN"/>
</dbReference>
<gene>
    <name evidence="3" type="ORF">MKW98_019589</name>
</gene>
<evidence type="ECO:0000313" key="4">
    <source>
        <dbReference type="Proteomes" id="UP001202328"/>
    </source>
</evidence>